<organism evidence="2 3">
    <name type="scientific">Hansschlegelia plantiphila</name>
    <dbReference type="NCBI Taxonomy" id="374655"/>
    <lineage>
        <taxon>Bacteria</taxon>
        <taxon>Pseudomonadati</taxon>
        <taxon>Pseudomonadota</taxon>
        <taxon>Alphaproteobacteria</taxon>
        <taxon>Hyphomicrobiales</taxon>
        <taxon>Methylopilaceae</taxon>
        <taxon>Hansschlegelia</taxon>
    </lineage>
</organism>
<gene>
    <name evidence="2" type="ORF">GCM10008179_08050</name>
</gene>
<reference evidence="2" key="2">
    <citation type="submission" date="2023-01" db="EMBL/GenBank/DDBJ databases">
        <authorList>
            <person name="Sun Q."/>
            <person name="Evtushenko L."/>
        </authorList>
    </citation>
    <scope>NUCLEOTIDE SEQUENCE</scope>
    <source>
        <strain evidence="2">VKM B-2347</strain>
    </source>
</reference>
<dbReference type="SUPFAM" id="SSF140931">
    <property type="entry name" value="Fic-like"/>
    <property type="match status" value="1"/>
</dbReference>
<dbReference type="NCBIfam" id="TIGR01550">
    <property type="entry name" value="DOC_P1"/>
    <property type="match status" value="1"/>
</dbReference>
<dbReference type="RefSeq" id="WP_271167425.1">
    <property type="nucleotide sequence ID" value="NZ_BSFI01000004.1"/>
</dbReference>
<protein>
    <submittedName>
        <fullName evidence="2">Death-on-curing protein</fullName>
    </submittedName>
</protein>
<dbReference type="InterPro" id="IPR036597">
    <property type="entry name" value="Fido-like_dom_sf"/>
</dbReference>
<proteinExistence type="predicted"/>
<accession>A0A9W6MUP7</accession>
<dbReference type="AlphaFoldDB" id="A0A9W6MUP7"/>
<evidence type="ECO:0000313" key="2">
    <source>
        <dbReference type="EMBL" id="GLK67167.1"/>
    </source>
</evidence>
<dbReference type="PANTHER" id="PTHR39426:SF1">
    <property type="entry name" value="HOMOLOGY TO DEATH-ON-CURING PROTEIN OF PHAGE P1"/>
    <property type="match status" value="1"/>
</dbReference>
<dbReference type="InterPro" id="IPR003812">
    <property type="entry name" value="Fido"/>
</dbReference>
<dbReference type="EMBL" id="BSFI01000004">
    <property type="protein sequence ID" value="GLK67167.1"/>
    <property type="molecule type" value="Genomic_DNA"/>
</dbReference>
<sequence>MPVWVSLDVVLALHGEQVAEHGGRAGPVDLGALEAALHRPENLLHYGPPDLAALAASYAYGLAKDHAFVDGNKRVSFVVTYVFLELNGYDLSIAGVEAVSLWLGLAGGAVSEAELAVKIRSALVAR</sequence>
<dbReference type="Gene3D" id="1.20.120.1870">
    <property type="entry name" value="Fic/DOC protein, Fido domain"/>
    <property type="match status" value="1"/>
</dbReference>
<dbReference type="InterPro" id="IPR006440">
    <property type="entry name" value="Doc"/>
</dbReference>
<dbReference type="Pfam" id="PF02661">
    <property type="entry name" value="Fic"/>
    <property type="match status" value="1"/>
</dbReference>
<dbReference type="Proteomes" id="UP001143372">
    <property type="component" value="Unassembled WGS sequence"/>
</dbReference>
<dbReference type="PANTHER" id="PTHR39426">
    <property type="entry name" value="HOMOLOGY TO DEATH-ON-CURING PROTEIN OF PHAGE P1"/>
    <property type="match status" value="1"/>
</dbReference>
<dbReference type="PROSITE" id="PS51459">
    <property type="entry name" value="FIDO"/>
    <property type="match status" value="1"/>
</dbReference>
<name>A0A9W6MUP7_9HYPH</name>
<dbReference type="InterPro" id="IPR053737">
    <property type="entry name" value="Type_II_TA_Toxin"/>
</dbReference>
<comment type="caution">
    <text evidence="2">The sequence shown here is derived from an EMBL/GenBank/DDBJ whole genome shotgun (WGS) entry which is preliminary data.</text>
</comment>
<dbReference type="GO" id="GO:0016301">
    <property type="term" value="F:kinase activity"/>
    <property type="evidence" value="ECO:0007669"/>
    <property type="project" value="InterPro"/>
</dbReference>
<evidence type="ECO:0000313" key="3">
    <source>
        <dbReference type="Proteomes" id="UP001143372"/>
    </source>
</evidence>
<dbReference type="PIRSF" id="PIRSF018297">
    <property type="entry name" value="Doc"/>
    <property type="match status" value="1"/>
</dbReference>
<evidence type="ECO:0000259" key="1">
    <source>
        <dbReference type="PROSITE" id="PS51459"/>
    </source>
</evidence>
<reference evidence="2" key="1">
    <citation type="journal article" date="2014" name="Int. J. Syst. Evol. Microbiol.">
        <title>Complete genome sequence of Corynebacterium casei LMG S-19264T (=DSM 44701T), isolated from a smear-ripened cheese.</title>
        <authorList>
            <consortium name="US DOE Joint Genome Institute (JGI-PGF)"/>
            <person name="Walter F."/>
            <person name="Albersmeier A."/>
            <person name="Kalinowski J."/>
            <person name="Ruckert C."/>
        </authorList>
    </citation>
    <scope>NUCLEOTIDE SEQUENCE</scope>
    <source>
        <strain evidence="2">VKM B-2347</strain>
    </source>
</reference>
<feature type="domain" description="Fido" evidence="1">
    <location>
        <begin position="5"/>
        <end position="121"/>
    </location>
</feature>
<keyword evidence="3" id="KW-1185">Reference proteome</keyword>